<organism evidence="1 2">
    <name type="scientific">Fusarium oxysporum f. sp. cepae</name>
    <dbReference type="NCBI Taxonomy" id="396571"/>
    <lineage>
        <taxon>Eukaryota</taxon>
        <taxon>Fungi</taxon>
        <taxon>Dikarya</taxon>
        <taxon>Ascomycota</taxon>
        <taxon>Pezizomycotina</taxon>
        <taxon>Sordariomycetes</taxon>
        <taxon>Hypocreomycetidae</taxon>
        <taxon>Hypocreales</taxon>
        <taxon>Nectriaceae</taxon>
        <taxon>Fusarium</taxon>
        <taxon>Fusarium oxysporum species complex</taxon>
    </lineage>
</organism>
<accession>A0A3L6N164</accession>
<evidence type="ECO:0000313" key="2">
    <source>
        <dbReference type="Proteomes" id="UP000270866"/>
    </source>
</evidence>
<protein>
    <submittedName>
        <fullName evidence="1">Uncharacterized protein</fullName>
    </submittedName>
</protein>
<dbReference type="Proteomes" id="UP000270866">
    <property type="component" value="Unassembled WGS sequence"/>
</dbReference>
<reference evidence="1 2" key="1">
    <citation type="journal article" date="2018" name="Sci. Rep.">
        <title>Characterisation of pathogen-specific regions and novel effector candidates in Fusarium oxysporum f. sp. cepae.</title>
        <authorList>
            <person name="Armitage A.D."/>
            <person name="Taylor A."/>
            <person name="Sobczyk M.K."/>
            <person name="Baxter L."/>
            <person name="Greenfield B.P."/>
            <person name="Bates H.J."/>
            <person name="Wilson F."/>
            <person name="Jackson A.C."/>
            <person name="Ott S."/>
            <person name="Harrison R.J."/>
            <person name="Clarkson J.P."/>
        </authorList>
    </citation>
    <scope>NUCLEOTIDE SEQUENCE [LARGE SCALE GENOMIC DNA]</scope>
    <source>
        <strain evidence="1 2">FoC_Fus2</strain>
    </source>
</reference>
<dbReference type="EMBL" id="MRCU01000010">
    <property type="protein sequence ID" value="RKK11028.1"/>
    <property type="molecule type" value="Genomic_DNA"/>
</dbReference>
<gene>
    <name evidence="1" type="ORF">BFJ65_g15020</name>
</gene>
<comment type="caution">
    <text evidence="1">The sequence shown here is derived from an EMBL/GenBank/DDBJ whole genome shotgun (WGS) entry which is preliminary data.</text>
</comment>
<proteinExistence type="predicted"/>
<sequence>MHFTTAVLSAFLASAALATPLMLNVGGFTLNFRIKVQD</sequence>
<evidence type="ECO:0000313" key="1">
    <source>
        <dbReference type="EMBL" id="RKK11028.1"/>
    </source>
</evidence>
<name>A0A3L6N164_FUSOX</name>
<dbReference type="AlphaFoldDB" id="A0A3L6N164"/>